<evidence type="ECO:0000256" key="1">
    <source>
        <dbReference type="SAM" id="MobiDB-lite"/>
    </source>
</evidence>
<dbReference type="PANTHER" id="PTHR38795:SF1">
    <property type="entry name" value="DUF6604 DOMAIN-CONTAINING PROTEIN"/>
    <property type="match status" value="1"/>
</dbReference>
<feature type="domain" description="DUF6604" evidence="2">
    <location>
        <begin position="11"/>
        <end position="215"/>
    </location>
</feature>
<feature type="compositionally biased region" description="Basic residues" evidence="1">
    <location>
        <begin position="49"/>
        <end position="65"/>
    </location>
</feature>
<evidence type="ECO:0000313" key="4">
    <source>
        <dbReference type="Proteomes" id="UP001244011"/>
    </source>
</evidence>
<sequence>MLPNPLISIYQLYKQDTDSVASWLASTAKACGYPSDLLPNNNGDTAKKTPGRPKGKARSKAKKKGPGSGSGPAKVFKYIVALKDFIPLAEFITSLAKPKVAVLESFCETINRVIHRYAQSDRKHSYFVGVLEKVREVLKPRMSPLSQAATEPAPGVADRDSLANKFGALTIYEPSREFLDAPALERPQRTEEDEVIYEAEPQKSLEDALVAYTMMKLKVDHWPASNDHMLREVQRKIKWIGQEPVHNVKLKFYRKSGMPVPESMTRHRMLQYSPVLSGLILYHFRADMYDIGIAVVNAWGSITYSWQLYNALRNENLIDEPWSDMEVVQTLIGESNLFCLQMGVSAANFADPRRRRGITALGSRAGPRGIKSGIPVSSMFMDRYLRATGQVDWTPEHIDDIIARSEFELEGSADGGTLSMGQIDDPAQLKAMKAERRRQKKKAVDGARMSPEQLIQHLTMALQAETMEISFPYLMMHRWCWRLLRAVKDACDPFLRQLYTPAYMDRETQLPFVVGYIFLTASGAEGGIRDMRLLEASAPAVDGLTGTGVGAFLLKVMREKLGFNIQFSQEDEDGASSG</sequence>
<comment type="caution">
    <text evidence="3">The sequence shown here is derived from an EMBL/GenBank/DDBJ whole genome shotgun (WGS) entry which is preliminary data.</text>
</comment>
<evidence type="ECO:0000313" key="3">
    <source>
        <dbReference type="EMBL" id="KAK1761825.1"/>
    </source>
</evidence>
<dbReference type="InterPro" id="IPR046539">
    <property type="entry name" value="DUF6604"/>
</dbReference>
<organism evidence="3 4">
    <name type="scientific">Phialemonium atrogriseum</name>
    <dbReference type="NCBI Taxonomy" id="1093897"/>
    <lineage>
        <taxon>Eukaryota</taxon>
        <taxon>Fungi</taxon>
        <taxon>Dikarya</taxon>
        <taxon>Ascomycota</taxon>
        <taxon>Pezizomycotina</taxon>
        <taxon>Sordariomycetes</taxon>
        <taxon>Sordariomycetidae</taxon>
        <taxon>Cephalothecales</taxon>
        <taxon>Cephalothecaceae</taxon>
        <taxon>Phialemonium</taxon>
    </lineage>
</organism>
<dbReference type="Proteomes" id="UP001244011">
    <property type="component" value="Unassembled WGS sequence"/>
</dbReference>
<keyword evidence="4" id="KW-1185">Reference proteome</keyword>
<proteinExistence type="predicted"/>
<protein>
    <recommendedName>
        <fullName evidence="2">DUF6604 domain-containing protein</fullName>
    </recommendedName>
</protein>
<accession>A0AAJ0BP06</accession>
<feature type="region of interest" description="Disordered" evidence="1">
    <location>
        <begin position="39"/>
        <end position="71"/>
    </location>
</feature>
<evidence type="ECO:0000259" key="2">
    <source>
        <dbReference type="Pfam" id="PF20253"/>
    </source>
</evidence>
<gene>
    <name evidence="3" type="ORF">QBC33DRAFT_574654</name>
</gene>
<dbReference type="RefSeq" id="XP_060278038.1">
    <property type="nucleotide sequence ID" value="XM_060430769.1"/>
</dbReference>
<dbReference type="GeneID" id="85313956"/>
<name>A0AAJ0BP06_9PEZI</name>
<reference evidence="3" key="1">
    <citation type="submission" date="2023-06" db="EMBL/GenBank/DDBJ databases">
        <title>Genome-scale phylogeny and comparative genomics of the fungal order Sordariales.</title>
        <authorList>
            <consortium name="Lawrence Berkeley National Laboratory"/>
            <person name="Hensen N."/>
            <person name="Bonometti L."/>
            <person name="Westerberg I."/>
            <person name="Brannstrom I.O."/>
            <person name="Guillou S."/>
            <person name="Cros-Aarteil S."/>
            <person name="Calhoun S."/>
            <person name="Haridas S."/>
            <person name="Kuo A."/>
            <person name="Mondo S."/>
            <person name="Pangilinan J."/>
            <person name="Riley R."/>
            <person name="Labutti K."/>
            <person name="Andreopoulos B."/>
            <person name="Lipzen A."/>
            <person name="Chen C."/>
            <person name="Yanf M."/>
            <person name="Daum C."/>
            <person name="Ng V."/>
            <person name="Clum A."/>
            <person name="Steindorff A."/>
            <person name="Ohm R."/>
            <person name="Martin F."/>
            <person name="Silar P."/>
            <person name="Natvig D."/>
            <person name="Lalanne C."/>
            <person name="Gautier V."/>
            <person name="Ament-Velasquez S.L."/>
            <person name="Kruys A."/>
            <person name="Hutchinson M.I."/>
            <person name="Powell A.J."/>
            <person name="Barry K."/>
            <person name="Miller A.N."/>
            <person name="Grigoriev I.V."/>
            <person name="Debuchy R."/>
            <person name="Gladieux P."/>
            <person name="Thoren M.H."/>
            <person name="Johannesson H."/>
        </authorList>
    </citation>
    <scope>NUCLEOTIDE SEQUENCE</scope>
    <source>
        <strain evidence="3">8032-3</strain>
    </source>
</reference>
<dbReference type="Pfam" id="PF20253">
    <property type="entry name" value="DUF6604"/>
    <property type="match status" value="1"/>
</dbReference>
<dbReference type="PANTHER" id="PTHR38795">
    <property type="entry name" value="DUF6604 DOMAIN-CONTAINING PROTEIN"/>
    <property type="match status" value="1"/>
</dbReference>
<dbReference type="AlphaFoldDB" id="A0AAJ0BP06"/>
<dbReference type="EMBL" id="MU839049">
    <property type="protein sequence ID" value="KAK1761825.1"/>
    <property type="molecule type" value="Genomic_DNA"/>
</dbReference>